<evidence type="ECO:0000313" key="2">
    <source>
        <dbReference type="EMBL" id="BBK85350.1"/>
    </source>
</evidence>
<dbReference type="EMBL" id="AP019723">
    <property type="protein sequence ID" value="BBK85350.1"/>
    <property type="molecule type" value="Genomic_DNA"/>
</dbReference>
<keyword evidence="3" id="KW-1185">Reference proteome</keyword>
<protein>
    <submittedName>
        <fullName evidence="2">Uncharacterized protein</fullName>
    </submittedName>
</protein>
<feature type="region of interest" description="Disordered" evidence="1">
    <location>
        <begin position="39"/>
        <end position="58"/>
    </location>
</feature>
<evidence type="ECO:0000256" key="1">
    <source>
        <dbReference type="SAM" id="MobiDB-lite"/>
    </source>
</evidence>
<proteinExistence type="predicted"/>
<gene>
    <name evidence="2" type="ORF">CacPP4_19650</name>
</gene>
<evidence type="ECO:0000313" key="3">
    <source>
        <dbReference type="Proteomes" id="UP000318594"/>
    </source>
</evidence>
<organism evidence="2 3">
    <name type="scientific">Cutibacterium acnes subsp. acnes</name>
    <dbReference type="NCBI Taxonomy" id="1734925"/>
    <lineage>
        <taxon>Bacteria</taxon>
        <taxon>Bacillati</taxon>
        <taxon>Actinomycetota</taxon>
        <taxon>Actinomycetes</taxon>
        <taxon>Propionibacteriales</taxon>
        <taxon>Propionibacteriaceae</taxon>
        <taxon>Cutibacterium</taxon>
    </lineage>
</organism>
<reference evidence="2 3" key="1">
    <citation type="submission" date="2019-06" db="EMBL/GenBank/DDBJ databases">
        <title>Complete genome sequence of Cutibacterium acnes subsp. acnes NBRC 107605.</title>
        <authorList>
            <person name="Miura T."/>
            <person name="Furukawa M."/>
            <person name="Shimamura M."/>
            <person name="Ohyama Y."/>
            <person name="Yamazoe A."/>
            <person name="Kawasaki H."/>
        </authorList>
    </citation>
    <scope>NUCLEOTIDE SEQUENCE [LARGE SCALE GENOMIC DNA]</scope>
    <source>
        <strain evidence="2 3">NBRC 107605</strain>
    </source>
</reference>
<sequence>MSGIELTLEFSGGVPSPGVIDPGPSVTFVGMCRLEGGVDNVKDPDVTSGDTGGGFQGGQWIHSHGPTTFGVFSFEAQSLRPHIRIKNGLWRSKLTR</sequence>
<dbReference type="Proteomes" id="UP000318594">
    <property type="component" value="Chromosome"/>
</dbReference>
<accession>A0ABM7H1Q6</accession>
<name>A0ABM7H1Q6_CUTAC</name>